<evidence type="ECO:0000313" key="1">
    <source>
        <dbReference type="EMBL" id="QOX62154.1"/>
    </source>
</evidence>
<keyword evidence="2" id="KW-1185">Reference proteome</keyword>
<dbReference type="Proteomes" id="UP000594014">
    <property type="component" value="Chromosome"/>
</dbReference>
<accession>A0ACD1A724</accession>
<name>A0ACD1A724_9FIRM</name>
<keyword evidence="1" id="KW-0808">Transferase</keyword>
<dbReference type="EMBL" id="CP042469">
    <property type="protein sequence ID" value="QOX62154.1"/>
    <property type="molecule type" value="Genomic_DNA"/>
</dbReference>
<evidence type="ECO:0000313" key="2">
    <source>
        <dbReference type="Proteomes" id="UP000594014"/>
    </source>
</evidence>
<reference evidence="1" key="1">
    <citation type="submission" date="2019-08" db="EMBL/GenBank/DDBJ databases">
        <title>Genome sequence of Clostridiales bacterium MT110.</title>
        <authorList>
            <person name="Cao J."/>
        </authorList>
    </citation>
    <scope>NUCLEOTIDE SEQUENCE</scope>
    <source>
        <strain evidence="1">MT110</strain>
    </source>
</reference>
<keyword evidence="1" id="KW-0418">Kinase</keyword>
<proteinExistence type="predicted"/>
<protein>
    <submittedName>
        <fullName evidence="1">Carbohydrate kinase family protein</fullName>
    </submittedName>
</protein>
<sequence length="386" mass="43081">MDLENSNSLPSSLSTLCNSLEHTVNPQKVFVGFDGFVDEIIHVVDIRYQSDSYKRIPTIQAYADRIARGSGMSTNIELVSQQVKMGGNGPILANALLNYEVDVTYMGAIGYPEPDPVFHGLTRCRKLIGLAPPAATDALEFNDGKIIASKLSALNSITWETILNRCSLTELIRIFEDCSHLVFSNWSMIVGMNQIFREFLKQVAPNISAAEKSAFFDLADPEKRTQEDLQTALSYIMKFTEAGFRVTLSMNLKEACEICEVLGKEIPDYRCADTRELLEYLSTCLPLFCTVIHLVDRACCLHDNEYCEVMGPYCREPKLTTGAGDNFNAGFLYGLIRDLSFTDCLCLGCASSGFYVRHAKSPGLQELKDFLVLWFGHALEHPEIKI</sequence>
<organism evidence="1 2">
    <name type="scientific">Anoxybacterium hadale</name>
    <dbReference type="NCBI Taxonomy" id="3408580"/>
    <lineage>
        <taxon>Bacteria</taxon>
        <taxon>Bacillati</taxon>
        <taxon>Bacillota</taxon>
        <taxon>Clostridia</taxon>
        <taxon>Peptostreptococcales</taxon>
        <taxon>Anaerovoracaceae</taxon>
        <taxon>Anoxybacterium</taxon>
    </lineage>
</organism>
<gene>
    <name evidence="1" type="ORF">FRZ06_01695</name>
</gene>